<feature type="region of interest" description="Disordered" evidence="1">
    <location>
        <begin position="1"/>
        <end position="20"/>
    </location>
</feature>
<dbReference type="Proteomes" id="UP000037210">
    <property type="component" value="Unassembled WGS sequence"/>
</dbReference>
<organism evidence="2 3">
    <name type="scientific">miscellaneous Crenarchaeota group-15 archaeon DG-45</name>
    <dbReference type="NCBI Taxonomy" id="1685127"/>
    <lineage>
        <taxon>Archaea</taxon>
        <taxon>Candidatus Bathyarchaeota</taxon>
        <taxon>MCG-15</taxon>
    </lineage>
</organism>
<evidence type="ECO:0000313" key="3">
    <source>
        <dbReference type="Proteomes" id="UP000037210"/>
    </source>
</evidence>
<name>A0A0M0BSB9_9ARCH</name>
<dbReference type="AlphaFoldDB" id="A0A0M0BSB9"/>
<protein>
    <submittedName>
        <fullName evidence="2">Uncharacterized protein</fullName>
    </submittedName>
</protein>
<gene>
    <name evidence="2" type="ORF">AC482_00625</name>
</gene>
<dbReference type="EMBL" id="LFWZ01000004">
    <property type="protein sequence ID" value="KON31462.1"/>
    <property type="molecule type" value="Genomic_DNA"/>
</dbReference>
<proteinExistence type="predicted"/>
<feature type="compositionally biased region" description="Basic and acidic residues" evidence="1">
    <location>
        <begin position="1"/>
        <end position="17"/>
    </location>
</feature>
<sequence length="118" mass="13397">MAKKVEVKKSASDEGKASKLLRTVPRTEGFHFHKGPGDPTGKVAVGLADFAEKVRTVDIRAVNFHFKRREFEKWIKDTMGDADLARRIGKIRKDTHGETLRGEIIQIVKARLEELKEK</sequence>
<reference evidence="2 3" key="1">
    <citation type="submission" date="2015-06" db="EMBL/GenBank/DDBJ databases">
        <title>New insights into the roles of widespread benthic archaea in carbon and nitrogen cycling.</title>
        <authorList>
            <person name="Lazar C.S."/>
            <person name="Baker B.J."/>
            <person name="Seitz K.W."/>
            <person name="Hyde A.S."/>
            <person name="Dick G.J."/>
            <person name="Hinrichs K.-U."/>
            <person name="Teske A.P."/>
        </authorList>
    </citation>
    <scope>NUCLEOTIDE SEQUENCE [LARGE SCALE GENOMIC DNA]</scope>
    <source>
        <strain evidence="2">DG-45</strain>
    </source>
</reference>
<evidence type="ECO:0000313" key="2">
    <source>
        <dbReference type="EMBL" id="KON31462.1"/>
    </source>
</evidence>
<comment type="caution">
    <text evidence="2">The sequence shown here is derived from an EMBL/GenBank/DDBJ whole genome shotgun (WGS) entry which is preliminary data.</text>
</comment>
<accession>A0A0M0BSB9</accession>
<evidence type="ECO:0000256" key="1">
    <source>
        <dbReference type="SAM" id="MobiDB-lite"/>
    </source>
</evidence>